<organism evidence="1 2">
    <name type="scientific">Hibiscus syriacus</name>
    <name type="common">Rose of Sharon</name>
    <dbReference type="NCBI Taxonomy" id="106335"/>
    <lineage>
        <taxon>Eukaryota</taxon>
        <taxon>Viridiplantae</taxon>
        <taxon>Streptophyta</taxon>
        <taxon>Embryophyta</taxon>
        <taxon>Tracheophyta</taxon>
        <taxon>Spermatophyta</taxon>
        <taxon>Magnoliopsida</taxon>
        <taxon>eudicotyledons</taxon>
        <taxon>Gunneridae</taxon>
        <taxon>Pentapetalae</taxon>
        <taxon>rosids</taxon>
        <taxon>malvids</taxon>
        <taxon>Malvales</taxon>
        <taxon>Malvaceae</taxon>
        <taxon>Malvoideae</taxon>
        <taxon>Hibiscus</taxon>
    </lineage>
</organism>
<gene>
    <name evidence="1" type="ORF">F3Y22_tig00110053pilonHSYRG00058</name>
</gene>
<comment type="caution">
    <text evidence="1">The sequence shown here is derived from an EMBL/GenBank/DDBJ whole genome shotgun (WGS) entry which is preliminary data.</text>
</comment>
<dbReference type="Proteomes" id="UP000436088">
    <property type="component" value="Unassembled WGS sequence"/>
</dbReference>
<dbReference type="AlphaFoldDB" id="A0A6A3BPG2"/>
<evidence type="ECO:0000313" key="2">
    <source>
        <dbReference type="Proteomes" id="UP000436088"/>
    </source>
</evidence>
<sequence length="131" mass="15008">MLRSNLGAIFPKMARKPFSKGVKFKSKSKLSPFDLLNKGRFEGKTGVIKVSLMETLYPLRTLCRILHTRGSFPFDPFANPSLSLVNMDFLWLALWPPSAWKTRIDNGKFYTQKHSRRSNGLVLAWLLGFET</sequence>
<dbReference type="EMBL" id="VEPZ02000826">
    <property type="protein sequence ID" value="KAE8717298.1"/>
    <property type="molecule type" value="Genomic_DNA"/>
</dbReference>
<name>A0A6A3BPG2_HIBSY</name>
<reference evidence="1" key="1">
    <citation type="submission" date="2019-09" db="EMBL/GenBank/DDBJ databases">
        <title>Draft genome information of white flower Hibiscus syriacus.</title>
        <authorList>
            <person name="Kim Y.-M."/>
        </authorList>
    </citation>
    <scope>NUCLEOTIDE SEQUENCE [LARGE SCALE GENOMIC DNA]</scope>
    <source>
        <strain evidence="1">YM2019G1</strain>
    </source>
</reference>
<accession>A0A6A3BPG2</accession>
<protein>
    <submittedName>
        <fullName evidence="1">Uncharacterized protein</fullName>
    </submittedName>
</protein>
<evidence type="ECO:0000313" key="1">
    <source>
        <dbReference type="EMBL" id="KAE8717298.1"/>
    </source>
</evidence>
<keyword evidence="2" id="KW-1185">Reference proteome</keyword>
<proteinExistence type="predicted"/>